<dbReference type="GO" id="GO:0009424">
    <property type="term" value="C:bacterial-type flagellum hook"/>
    <property type="evidence" value="ECO:0007669"/>
    <property type="project" value="InterPro"/>
</dbReference>
<feature type="domain" description="Flagellar hook-length control protein-like C-terminal" evidence="5">
    <location>
        <begin position="402"/>
        <end position="476"/>
    </location>
</feature>
<dbReference type="InterPro" id="IPR021136">
    <property type="entry name" value="Flagellar_hook_control-like_C"/>
</dbReference>
<comment type="similarity">
    <text evidence="2">Belongs to the FliK family.</text>
</comment>
<comment type="function">
    <text evidence="1">Controls the length of the flagellar hook.</text>
</comment>
<reference evidence="6 7" key="1">
    <citation type="submission" date="2020-07" db="EMBL/GenBank/DDBJ databases">
        <title>Genomic Encyclopedia of Archaeal and Bacterial Type Strains, Phase II (KMG-II): from individual species to whole genera.</title>
        <authorList>
            <person name="Goeker M."/>
        </authorList>
    </citation>
    <scope>NUCLEOTIDE SEQUENCE [LARGE SCALE GENOMIC DNA]</scope>
    <source>
        <strain evidence="6 7">DSM 21226</strain>
    </source>
</reference>
<dbReference type="Proteomes" id="UP000518288">
    <property type="component" value="Unassembled WGS sequence"/>
</dbReference>
<organism evidence="6 7">
    <name type="scientific">Sphaerotilus montanus</name>
    <dbReference type="NCBI Taxonomy" id="522889"/>
    <lineage>
        <taxon>Bacteria</taxon>
        <taxon>Pseudomonadati</taxon>
        <taxon>Pseudomonadota</taxon>
        <taxon>Betaproteobacteria</taxon>
        <taxon>Burkholderiales</taxon>
        <taxon>Sphaerotilaceae</taxon>
        <taxon>Sphaerotilus</taxon>
    </lineage>
</organism>
<dbReference type="PRINTS" id="PR01007">
    <property type="entry name" value="FLGHOOKFLIK"/>
</dbReference>
<feature type="compositionally biased region" description="Low complexity" evidence="4">
    <location>
        <begin position="175"/>
        <end position="184"/>
    </location>
</feature>
<keyword evidence="7" id="KW-1185">Reference proteome</keyword>
<name>A0A7Y9R0L5_9BURK</name>
<dbReference type="Pfam" id="PF02120">
    <property type="entry name" value="Flg_hook"/>
    <property type="match status" value="1"/>
</dbReference>
<dbReference type="GO" id="GO:0044780">
    <property type="term" value="P:bacterial-type flagellum assembly"/>
    <property type="evidence" value="ECO:0007669"/>
    <property type="project" value="InterPro"/>
</dbReference>
<comment type="caution">
    <text evidence="6">The sequence shown here is derived from an EMBL/GenBank/DDBJ whole genome shotgun (WGS) entry which is preliminary data.</text>
</comment>
<proteinExistence type="inferred from homology"/>
<feature type="region of interest" description="Disordered" evidence="4">
    <location>
        <begin position="485"/>
        <end position="560"/>
    </location>
</feature>
<dbReference type="RefSeq" id="WP_179634168.1">
    <property type="nucleotide sequence ID" value="NZ_JACCFH010000001.1"/>
</dbReference>
<feature type="region of interest" description="Disordered" evidence="4">
    <location>
        <begin position="255"/>
        <end position="348"/>
    </location>
</feature>
<dbReference type="CDD" id="cd17470">
    <property type="entry name" value="T3SS_Flik_C"/>
    <property type="match status" value="1"/>
</dbReference>
<evidence type="ECO:0000256" key="2">
    <source>
        <dbReference type="ARBA" id="ARBA00009149"/>
    </source>
</evidence>
<evidence type="ECO:0000313" key="7">
    <source>
        <dbReference type="Proteomes" id="UP000518288"/>
    </source>
</evidence>
<accession>A0A7Y9R0L5</accession>
<feature type="region of interest" description="Disordered" evidence="4">
    <location>
        <begin position="175"/>
        <end position="207"/>
    </location>
</feature>
<protein>
    <recommendedName>
        <fullName evidence="5">Flagellar hook-length control protein-like C-terminal domain-containing protein</fullName>
    </recommendedName>
</protein>
<dbReference type="Gene3D" id="3.30.750.140">
    <property type="match status" value="1"/>
</dbReference>
<dbReference type="EMBL" id="JACCFH010000001">
    <property type="protein sequence ID" value="NYG33399.1"/>
    <property type="molecule type" value="Genomic_DNA"/>
</dbReference>
<feature type="compositionally biased region" description="Polar residues" evidence="4">
    <location>
        <begin position="537"/>
        <end position="548"/>
    </location>
</feature>
<sequence length="560" mass="55918">MDSSLLSFALTSTQVAGRAHGRGPAAGAVPDSLAEPGGFARTLQAAVAPEVVSADAAVVVAVAVAAAVETPVAVGEAAPRPDAVWSGGAGVSDVLGMVAEPVEVPDAVLVPASARLLRRSLSAGLDPMAEAARAAVRGPVAAERVAVADRVTATIGAAPGVAEALGVVDVPDATAATDTTNTTDTTDRPSGSLAGATTDPRDPAASAVNSTSLMQWMLQMTPPAPVPAPAVETGRPGIGRQEGQSLLQTVLPAGLLGRSEPVAPGREVRGSQSARSGPREPALSGSTDGAVERKTVADRSAGTSRKFEIPSAAPTLPASSQAALADTTRPTAREPVQGARPAASPDPQTLLSAAVQAMTTAVAATPAVVVGRPVVAPAQAVIQTPVTQPGFSDEVVVALVRQTGQAAQGRQEVTLHLNPVEMGPVSVSIELNGSAARIEFGASEALTRHHLEAALPGLTDALQAEGLSLVHGSVHEVSRDSLAASAAGSGGSDLAGSGGAGSDARPRSDAFADGRSGFGERAPRRSTEMFSIDGRTVRTTQDPLSTAPSPGRAGRLDLFA</sequence>
<evidence type="ECO:0000256" key="1">
    <source>
        <dbReference type="ARBA" id="ARBA00003944"/>
    </source>
</evidence>
<dbReference type="InterPro" id="IPR001635">
    <property type="entry name" value="Flag_hook_Flik"/>
</dbReference>
<evidence type="ECO:0000313" key="6">
    <source>
        <dbReference type="EMBL" id="NYG33399.1"/>
    </source>
</evidence>
<keyword evidence="3" id="KW-1005">Bacterial flagellum biogenesis</keyword>
<evidence type="ECO:0000259" key="5">
    <source>
        <dbReference type="Pfam" id="PF02120"/>
    </source>
</evidence>
<dbReference type="InterPro" id="IPR038610">
    <property type="entry name" value="FliK-like_C_sf"/>
</dbReference>
<evidence type="ECO:0000256" key="4">
    <source>
        <dbReference type="SAM" id="MobiDB-lite"/>
    </source>
</evidence>
<evidence type="ECO:0000256" key="3">
    <source>
        <dbReference type="ARBA" id="ARBA00022795"/>
    </source>
</evidence>
<feature type="compositionally biased region" description="Gly residues" evidence="4">
    <location>
        <begin position="488"/>
        <end position="501"/>
    </location>
</feature>
<gene>
    <name evidence="6" type="ORF">BDD16_002385</name>
</gene>
<dbReference type="AlphaFoldDB" id="A0A7Y9R0L5"/>